<dbReference type="SUPFAM" id="SSF56235">
    <property type="entry name" value="N-terminal nucleophile aminohydrolases (Ntn hydrolases)"/>
    <property type="match status" value="1"/>
</dbReference>
<accession>A0A9W9ZUY7</accession>
<evidence type="ECO:0000313" key="1">
    <source>
        <dbReference type="EMBL" id="KAJ7387649.1"/>
    </source>
</evidence>
<dbReference type="InterPro" id="IPR029055">
    <property type="entry name" value="Ntn_hydrolases_N"/>
</dbReference>
<organism evidence="1 2">
    <name type="scientific">Desmophyllum pertusum</name>
    <dbReference type="NCBI Taxonomy" id="174260"/>
    <lineage>
        <taxon>Eukaryota</taxon>
        <taxon>Metazoa</taxon>
        <taxon>Cnidaria</taxon>
        <taxon>Anthozoa</taxon>
        <taxon>Hexacorallia</taxon>
        <taxon>Scleractinia</taxon>
        <taxon>Caryophylliina</taxon>
        <taxon>Caryophylliidae</taxon>
        <taxon>Desmophyllum</taxon>
    </lineage>
</organism>
<name>A0A9W9ZUY7_9CNID</name>
<dbReference type="Pfam" id="PF01019">
    <property type="entry name" value="G_glu_transpept"/>
    <property type="match status" value="1"/>
</dbReference>
<sequence>MSTKLADNIRRLITDTRTHVQDYYGSRYDVPIKTGTTHLAELAANGDAVSLTSTVNG</sequence>
<dbReference type="Proteomes" id="UP001163046">
    <property type="component" value="Unassembled WGS sequence"/>
</dbReference>
<dbReference type="OrthoDB" id="1081007at2759"/>
<dbReference type="EMBL" id="MU825873">
    <property type="protein sequence ID" value="KAJ7387649.1"/>
    <property type="molecule type" value="Genomic_DNA"/>
</dbReference>
<comment type="caution">
    <text evidence="1">The sequence shown here is derived from an EMBL/GenBank/DDBJ whole genome shotgun (WGS) entry which is preliminary data.</text>
</comment>
<keyword evidence="2" id="KW-1185">Reference proteome</keyword>
<protein>
    <submittedName>
        <fullName evidence="1">Uncharacterized protein</fullName>
    </submittedName>
</protein>
<proteinExistence type="predicted"/>
<feature type="non-terminal residue" evidence="1">
    <location>
        <position position="57"/>
    </location>
</feature>
<gene>
    <name evidence="1" type="ORF">OS493_000986</name>
</gene>
<dbReference type="AlphaFoldDB" id="A0A9W9ZUY7"/>
<reference evidence="1" key="1">
    <citation type="submission" date="2023-01" db="EMBL/GenBank/DDBJ databases">
        <title>Genome assembly of the deep-sea coral Lophelia pertusa.</title>
        <authorList>
            <person name="Herrera S."/>
            <person name="Cordes E."/>
        </authorList>
    </citation>
    <scope>NUCLEOTIDE SEQUENCE</scope>
    <source>
        <strain evidence="1">USNM1676648</strain>
        <tissue evidence="1">Polyp</tissue>
    </source>
</reference>
<evidence type="ECO:0000313" key="2">
    <source>
        <dbReference type="Proteomes" id="UP001163046"/>
    </source>
</evidence>